<dbReference type="PROSITE" id="PS00198">
    <property type="entry name" value="4FE4S_FER_1"/>
    <property type="match status" value="1"/>
</dbReference>
<keyword evidence="7" id="KW-0408">Iron</keyword>
<dbReference type="Pfam" id="PF08331">
    <property type="entry name" value="QueG_DUF1730"/>
    <property type="match status" value="1"/>
</dbReference>
<evidence type="ECO:0000256" key="2">
    <source>
        <dbReference type="ARBA" id="ARBA00022490"/>
    </source>
</evidence>
<keyword evidence="6 10" id="KW-0560">Oxidoreductase</keyword>
<dbReference type="PROSITE" id="PS51379">
    <property type="entry name" value="4FE4S_FER_2"/>
    <property type="match status" value="1"/>
</dbReference>
<protein>
    <submittedName>
        <fullName evidence="10">tRNA epoxyqueuosine(34) reductase QueG</fullName>
        <ecNumber evidence="10">1.17.99.6</ecNumber>
    </submittedName>
</protein>
<gene>
    <name evidence="10" type="primary">queG</name>
    <name evidence="10" type="ORF">DCC88_02705</name>
</gene>
<keyword evidence="4" id="KW-0479">Metal-binding</keyword>
<dbReference type="PANTHER" id="PTHR30002">
    <property type="entry name" value="EPOXYQUEUOSINE REDUCTASE"/>
    <property type="match status" value="1"/>
</dbReference>
<organism evidence="10 11">
    <name type="scientific">Spirobacillus cienkowskii</name>
    <dbReference type="NCBI Taxonomy" id="495820"/>
    <lineage>
        <taxon>Bacteria</taxon>
        <taxon>Pseudomonadati</taxon>
        <taxon>Bdellovibrionota</taxon>
        <taxon>Oligoflexia</taxon>
        <taxon>Silvanigrellales</taxon>
        <taxon>Spirobacillus</taxon>
    </lineage>
</organism>
<evidence type="ECO:0000313" key="10">
    <source>
        <dbReference type="EMBL" id="RDB36907.1"/>
    </source>
</evidence>
<dbReference type="GO" id="GO:0051539">
    <property type="term" value="F:4 iron, 4 sulfur cluster binding"/>
    <property type="evidence" value="ECO:0007669"/>
    <property type="project" value="UniProtKB-KW"/>
</dbReference>
<dbReference type="InterPro" id="IPR013542">
    <property type="entry name" value="QueG_DUF1730"/>
</dbReference>
<reference evidence="10" key="1">
    <citation type="submission" date="2018-04" db="EMBL/GenBank/DDBJ databases">
        <title>Draft genome sequence of the Candidatus Spirobacillus cienkowskii, a pathogen of freshwater Daphnia species, reconstructed from hemolymph metagenomic reads.</title>
        <authorList>
            <person name="Bresciani L."/>
            <person name="Lemos L.N."/>
            <person name="Wale N."/>
            <person name="Lin J.Y."/>
            <person name="Fernandes G.R."/>
            <person name="Duffy M.A."/>
            <person name="Rodrigues J.M."/>
        </authorList>
    </citation>
    <scope>NUCLEOTIDE SEQUENCE [LARGE SCALE GENOMIC DNA]</scope>
    <source>
        <strain evidence="10">Binning01</strain>
    </source>
</reference>
<dbReference type="Pfam" id="PF13484">
    <property type="entry name" value="Fer4_16"/>
    <property type="match status" value="1"/>
</dbReference>
<evidence type="ECO:0000256" key="5">
    <source>
        <dbReference type="ARBA" id="ARBA00022785"/>
    </source>
</evidence>
<dbReference type="AlphaFoldDB" id="A0A369KVR8"/>
<dbReference type="GO" id="GO:0046872">
    <property type="term" value="F:metal ion binding"/>
    <property type="evidence" value="ECO:0007669"/>
    <property type="project" value="UniProtKB-KW"/>
</dbReference>
<keyword evidence="3" id="KW-0819">tRNA processing</keyword>
<dbReference type="Proteomes" id="UP000253934">
    <property type="component" value="Unassembled WGS sequence"/>
</dbReference>
<evidence type="ECO:0000256" key="1">
    <source>
        <dbReference type="ARBA" id="ARBA00022485"/>
    </source>
</evidence>
<evidence type="ECO:0000256" key="4">
    <source>
        <dbReference type="ARBA" id="ARBA00022723"/>
    </source>
</evidence>
<dbReference type="EMBL" id="QOVW01000018">
    <property type="protein sequence ID" value="RDB36907.1"/>
    <property type="molecule type" value="Genomic_DNA"/>
</dbReference>
<keyword evidence="8" id="KW-0411">Iron-sulfur</keyword>
<keyword evidence="2" id="KW-0963">Cytoplasm</keyword>
<evidence type="ECO:0000256" key="8">
    <source>
        <dbReference type="ARBA" id="ARBA00023014"/>
    </source>
</evidence>
<dbReference type="GO" id="GO:0052693">
    <property type="term" value="F:epoxyqueuosine reductase activity"/>
    <property type="evidence" value="ECO:0007669"/>
    <property type="project" value="UniProtKB-EC"/>
</dbReference>
<dbReference type="Gene3D" id="3.30.70.20">
    <property type="match status" value="1"/>
</dbReference>
<feature type="domain" description="4Fe-4S ferredoxin-type" evidence="9">
    <location>
        <begin position="206"/>
        <end position="235"/>
    </location>
</feature>
<evidence type="ECO:0000256" key="6">
    <source>
        <dbReference type="ARBA" id="ARBA00023002"/>
    </source>
</evidence>
<evidence type="ECO:0000259" key="9">
    <source>
        <dbReference type="PROSITE" id="PS51379"/>
    </source>
</evidence>
<name>A0A369KVR8_9BACT</name>
<dbReference type="EC" id="1.17.99.6" evidence="10"/>
<dbReference type="InterPro" id="IPR017896">
    <property type="entry name" value="4Fe4S_Fe-S-bd"/>
</dbReference>
<evidence type="ECO:0000256" key="3">
    <source>
        <dbReference type="ARBA" id="ARBA00022694"/>
    </source>
</evidence>
<accession>A0A369KVR8</accession>
<dbReference type="NCBIfam" id="TIGR00276">
    <property type="entry name" value="tRNA epoxyqueuosine(34) reductase QueG"/>
    <property type="match status" value="1"/>
</dbReference>
<dbReference type="PANTHER" id="PTHR30002:SF4">
    <property type="entry name" value="EPOXYQUEUOSINE REDUCTASE"/>
    <property type="match status" value="1"/>
</dbReference>
<dbReference type="InterPro" id="IPR017900">
    <property type="entry name" value="4Fe4S_Fe_S_CS"/>
</dbReference>
<keyword evidence="11" id="KW-1185">Reference proteome</keyword>
<sequence length="377" mass="43775">MKLNNEITKLINKYNVEVFRIFSFENEHNHIIKKDLPAFEKWLNDNANAEMDFLKNNIEVRKDPNLILKNVKNAIIFLFPYSAGHRVRGKGKIDSDNLKFVFNKNSIISKKLISRYVFGKDYHKVIKKYLNNISNDINNYFNDKYSFRAVVDSVPFFDRAYARESGIGFVGKNTMLIRPGMGSFFFVATLLTTAPIELLKYKSEDLSNRILSLDCGDCQKCLDSCPTQAFKKPYYLDANRCLSYLTIEHRNLVSEEYIPFFSNTIYGCDICQEVCPYNFVTSDFKILNEFSNFHKPFLTIDVKDIALMDMSQYEKWFGGTAATRAKYEGLVRNALYHLHATSSPDINEVLNKLEFSSYEIISRTVKQIRELKVSKDK</sequence>
<keyword evidence="1" id="KW-0004">4Fe-4S</keyword>
<dbReference type="GO" id="GO:0008616">
    <property type="term" value="P:tRNA queuosine(34) biosynthetic process"/>
    <property type="evidence" value="ECO:0007669"/>
    <property type="project" value="UniProtKB-KW"/>
</dbReference>
<evidence type="ECO:0000313" key="11">
    <source>
        <dbReference type="Proteomes" id="UP000253934"/>
    </source>
</evidence>
<dbReference type="SUPFAM" id="SSF46548">
    <property type="entry name" value="alpha-helical ferredoxin"/>
    <property type="match status" value="1"/>
</dbReference>
<dbReference type="InterPro" id="IPR004453">
    <property type="entry name" value="QueG"/>
</dbReference>
<proteinExistence type="predicted"/>
<keyword evidence="5" id="KW-0671">Queuosine biosynthesis</keyword>
<comment type="caution">
    <text evidence="10">The sequence shown here is derived from an EMBL/GenBank/DDBJ whole genome shotgun (WGS) entry which is preliminary data.</text>
</comment>
<evidence type="ECO:0000256" key="7">
    <source>
        <dbReference type="ARBA" id="ARBA00023004"/>
    </source>
</evidence>